<dbReference type="PANTHER" id="PTHR14402:SF8">
    <property type="entry name" value="RECEPTOR-TRANSPORTING PROTEIN 4"/>
    <property type="match status" value="1"/>
</dbReference>
<name>A0A3Q3GT02_9LABR</name>
<proteinExistence type="predicted"/>
<organism evidence="9 10">
    <name type="scientific">Labrus bergylta</name>
    <name type="common">ballan wrasse</name>
    <dbReference type="NCBI Taxonomy" id="56723"/>
    <lineage>
        <taxon>Eukaryota</taxon>
        <taxon>Metazoa</taxon>
        <taxon>Chordata</taxon>
        <taxon>Craniata</taxon>
        <taxon>Vertebrata</taxon>
        <taxon>Euteleostomi</taxon>
        <taxon>Actinopterygii</taxon>
        <taxon>Neopterygii</taxon>
        <taxon>Teleostei</taxon>
        <taxon>Neoteleostei</taxon>
        <taxon>Acanthomorphata</taxon>
        <taxon>Eupercaria</taxon>
        <taxon>Labriformes</taxon>
        <taxon>Labridae</taxon>
        <taxon>Labrus</taxon>
    </lineage>
</organism>
<dbReference type="InterPro" id="IPR027377">
    <property type="entry name" value="ZAR1/RTP1-5-like_Znf-3CxxC"/>
</dbReference>
<dbReference type="GO" id="GO:0031849">
    <property type="term" value="F:olfactory receptor binding"/>
    <property type="evidence" value="ECO:0007669"/>
    <property type="project" value="TreeGrafter"/>
</dbReference>
<keyword evidence="3" id="KW-0479">Metal-binding</keyword>
<dbReference type="InParanoid" id="A0A3Q3GT02"/>
<dbReference type="GO" id="GO:0008270">
    <property type="term" value="F:zinc ion binding"/>
    <property type="evidence" value="ECO:0007669"/>
    <property type="project" value="UniProtKB-KW"/>
</dbReference>
<dbReference type="Ensembl" id="ENSLBET00000034999.1">
    <property type="protein sequence ID" value="ENSLBEP00000033528.1"/>
    <property type="gene ID" value="ENSLBEG00000025254.1"/>
</dbReference>
<dbReference type="STRING" id="56723.ENSLBEP00000033528"/>
<evidence type="ECO:0000256" key="6">
    <source>
        <dbReference type="ARBA" id="ARBA00022989"/>
    </source>
</evidence>
<accession>A0A3Q3GT02</accession>
<evidence type="ECO:0000259" key="8">
    <source>
        <dbReference type="SMART" id="SM01328"/>
    </source>
</evidence>
<dbReference type="OrthoDB" id="8121437at2759"/>
<dbReference type="GO" id="GO:0051205">
    <property type="term" value="P:protein insertion into membrane"/>
    <property type="evidence" value="ECO:0007669"/>
    <property type="project" value="TreeGrafter"/>
</dbReference>
<reference evidence="9" key="2">
    <citation type="submission" date="2025-09" db="UniProtKB">
        <authorList>
            <consortium name="Ensembl"/>
        </authorList>
    </citation>
    <scope>IDENTIFICATION</scope>
</reference>
<dbReference type="Proteomes" id="UP000261660">
    <property type="component" value="Unplaced"/>
</dbReference>
<keyword evidence="2" id="KW-0812">Transmembrane</keyword>
<keyword evidence="6" id="KW-1133">Transmembrane helix</keyword>
<dbReference type="GO" id="GO:0016020">
    <property type="term" value="C:membrane"/>
    <property type="evidence" value="ECO:0007669"/>
    <property type="project" value="UniProtKB-SubCell"/>
</dbReference>
<evidence type="ECO:0000256" key="4">
    <source>
        <dbReference type="ARBA" id="ARBA00022771"/>
    </source>
</evidence>
<keyword evidence="10" id="KW-1185">Reference proteome</keyword>
<evidence type="ECO:0000313" key="9">
    <source>
        <dbReference type="Ensembl" id="ENSLBEP00000033528.1"/>
    </source>
</evidence>
<evidence type="ECO:0000256" key="2">
    <source>
        <dbReference type="ARBA" id="ARBA00022692"/>
    </source>
</evidence>
<feature type="domain" description="3CxxC-type" evidence="8">
    <location>
        <begin position="46"/>
        <end position="154"/>
    </location>
</feature>
<dbReference type="SMART" id="SM01328">
    <property type="entry name" value="zf-3CxxC"/>
    <property type="match status" value="1"/>
</dbReference>
<reference evidence="9" key="1">
    <citation type="submission" date="2025-08" db="UniProtKB">
        <authorList>
            <consortium name="Ensembl"/>
        </authorList>
    </citation>
    <scope>IDENTIFICATION</scope>
</reference>
<dbReference type="InterPro" id="IPR026096">
    <property type="entry name" value="R-trans_p"/>
</dbReference>
<dbReference type="AlphaFoldDB" id="A0A3Q3GT02"/>
<evidence type="ECO:0000256" key="1">
    <source>
        <dbReference type="ARBA" id="ARBA00004167"/>
    </source>
</evidence>
<keyword evidence="5" id="KW-0862">Zinc</keyword>
<evidence type="ECO:0000256" key="7">
    <source>
        <dbReference type="ARBA" id="ARBA00023136"/>
    </source>
</evidence>
<evidence type="ECO:0000256" key="5">
    <source>
        <dbReference type="ARBA" id="ARBA00022833"/>
    </source>
</evidence>
<sequence length="159" mass="18388">MAHSDWTRIFQNKARILKEEDSWSLEFDESLAPKYPNKGWKMTVRSTCARFRCSKCGRVWASNKAMVVFHMRLSYRQGPVKAKPLHQKCKTCDDGQMEEPSISSGNIAVLMDNLVEQIRKKCYNEFVGRKSRHFRSFDAQSPHEPAHCEACMQGICPRS</sequence>
<keyword evidence="7" id="KW-0472">Membrane</keyword>
<keyword evidence="4" id="KW-0863">Zinc-finger</keyword>
<evidence type="ECO:0000313" key="10">
    <source>
        <dbReference type="Proteomes" id="UP000261660"/>
    </source>
</evidence>
<protein>
    <submittedName>
        <fullName evidence="9">Receptor-transporting protein 3-like</fullName>
    </submittedName>
</protein>
<dbReference type="PANTHER" id="PTHR14402">
    <property type="entry name" value="RECEPTOR TRANSPORTING PROTEIN"/>
    <property type="match status" value="1"/>
</dbReference>
<dbReference type="GO" id="GO:0006612">
    <property type="term" value="P:protein targeting to membrane"/>
    <property type="evidence" value="ECO:0007669"/>
    <property type="project" value="TreeGrafter"/>
</dbReference>
<comment type="subcellular location">
    <subcellularLocation>
        <location evidence="1">Membrane</location>
        <topology evidence="1">Single-pass membrane protein</topology>
    </subcellularLocation>
</comment>
<dbReference type="Pfam" id="PF13695">
    <property type="entry name" value="Zn_ribbon_3CxxC"/>
    <property type="match status" value="1"/>
</dbReference>
<dbReference type="GeneTree" id="ENSGT00940000164175"/>
<evidence type="ECO:0000256" key="3">
    <source>
        <dbReference type="ARBA" id="ARBA00022723"/>
    </source>
</evidence>